<dbReference type="Proteomes" id="UP001605036">
    <property type="component" value="Unassembled WGS sequence"/>
</dbReference>
<evidence type="ECO:0000313" key="1">
    <source>
        <dbReference type="EMBL" id="KAL2622940.1"/>
    </source>
</evidence>
<proteinExistence type="predicted"/>
<sequence>MTSHMELPIPPTVKGDNGLPLEVVWAIPFNVKEWQEDFKRYDDAKWTADKQNIKKFCDNQWLIDHWEAWKIQEDGRTLKRSEVRKSFLFYVRLEKEGIKIDWSTVKLSKNIWKISPKERFKAHMEC</sequence>
<keyword evidence="2" id="KW-1185">Reference proteome</keyword>
<name>A0ABD1Y8M8_9MARC</name>
<evidence type="ECO:0000313" key="2">
    <source>
        <dbReference type="Proteomes" id="UP001605036"/>
    </source>
</evidence>
<gene>
    <name evidence="1" type="ORF">R1flu_003145</name>
</gene>
<reference evidence="1 2" key="1">
    <citation type="submission" date="2024-09" db="EMBL/GenBank/DDBJ databases">
        <title>Chromosome-scale assembly of Riccia fluitans.</title>
        <authorList>
            <person name="Paukszto L."/>
            <person name="Sawicki J."/>
            <person name="Karawczyk K."/>
            <person name="Piernik-Szablinska J."/>
            <person name="Szczecinska M."/>
            <person name="Mazdziarz M."/>
        </authorList>
    </citation>
    <scope>NUCLEOTIDE SEQUENCE [LARGE SCALE GENOMIC DNA]</scope>
    <source>
        <strain evidence="1">Rf_01</strain>
        <tissue evidence="1">Aerial parts of the thallus</tissue>
    </source>
</reference>
<dbReference type="EMBL" id="JBHFFA010000006">
    <property type="protein sequence ID" value="KAL2622940.1"/>
    <property type="molecule type" value="Genomic_DNA"/>
</dbReference>
<dbReference type="AlphaFoldDB" id="A0ABD1Y8M8"/>
<organism evidence="1 2">
    <name type="scientific">Riccia fluitans</name>
    <dbReference type="NCBI Taxonomy" id="41844"/>
    <lineage>
        <taxon>Eukaryota</taxon>
        <taxon>Viridiplantae</taxon>
        <taxon>Streptophyta</taxon>
        <taxon>Embryophyta</taxon>
        <taxon>Marchantiophyta</taxon>
        <taxon>Marchantiopsida</taxon>
        <taxon>Marchantiidae</taxon>
        <taxon>Marchantiales</taxon>
        <taxon>Ricciaceae</taxon>
        <taxon>Riccia</taxon>
    </lineage>
</organism>
<protein>
    <submittedName>
        <fullName evidence="1">Uncharacterized protein</fullName>
    </submittedName>
</protein>
<accession>A0ABD1Y8M8</accession>
<comment type="caution">
    <text evidence="1">The sequence shown here is derived from an EMBL/GenBank/DDBJ whole genome shotgun (WGS) entry which is preliminary data.</text>
</comment>